<feature type="domain" description="C2H2-type" evidence="8">
    <location>
        <begin position="110"/>
        <end position="137"/>
    </location>
</feature>
<keyword evidence="3" id="KW-0677">Repeat</keyword>
<dbReference type="InterPro" id="IPR036236">
    <property type="entry name" value="Znf_C2H2_sf"/>
</dbReference>
<comment type="caution">
    <text evidence="9">The sequence shown here is derived from an EMBL/GenBank/DDBJ whole genome shotgun (WGS) entry which is preliminary data.</text>
</comment>
<dbReference type="Proteomes" id="UP000198287">
    <property type="component" value="Unassembled WGS sequence"/>
</dbReference>
<gene>
    <name evidence="9" type="ORF">Fcan01_19995</name>
</gene>
<dbReference type="Pfam" id="PF00096">
    <property type="entry name" value="zf-C2H2"/>
    <property type="match status" value="2"/>
</dbReference>
<dbReference type="OrthoDB" id="3437960at2759"/>
<feature type="domain" description="C2H2-type" evidence="8">
    <location>
        <begin position="175"/>
        <end position="203"/>
    </location>
</feature>
<sequence length="373" mass="41836">MKQVFNQHVITHDPDAKIKCQVCRNISKNRATLLDHMRRIHSNRERPNCDLCDRTFCNSRSLLGHMNAVHGSRERSRFPCTFSGCGKTYLSRRAVSRHVKAEHAKNPVRFPCTLCAKEFKHKPHLELHISTHTTEKPFKCSTCGRGFVRIHGMQQHQGLFVSQVTHVEKSAVANLKCTRCPLTFCSSSSLREHIQVFHENQKNHPCKFCGKRFSGSNDLQRHVEAVHPASEDKINSCDKCEYKSHSKHNLQTGLVPLQSSTLNKASSIVTTVSSKAPARWFLYSFRALVRRWGGFGGGGGGFGQSGSSAGELELSTWETSPKSSDPLDILVMQVTGKRNPLVAGFSGLRFPGTLLRKSYDSPEPNIFLSFFIN</sequence>
<evidence type="ECO:0000256" key="1">
    <source>
        <dbReference type="ARBA" id="ARBA00004123"/>
    </source>
</evidence>
<feature type="domain" description="C2H2-type" evidence="8">
    <location>
        <begin position="78"/>
        <end position="107"/>
    </location>
</feature>
<feature type="domain" description="C2H2-type" evidence="8">
    <location>
        <begin position="204"/>
        <end position="232"/>
    </location>
</feature>
<dbReference type="InterPro" id="IPR050888">
    <property type="entry name" value="ZnF_C2H2-type_TF"/>
</dbReference>
<accession>A0A226DJH5</accession>
<dbReference type="Gene3D" id="3.30.160.60">
    <property type="entry name" value="Classic Zinc Finger"/>
    <property type="match status" value="4"/>
</dbReference>
<protein>
    <submittedName>
        <fullName evidence="9">Zinc finger protein ZFP69</fullName>
    </submittedName>
</protein>
<evidence type="ECO:0000256" key="4">
    <source>
        <dbReference type="ARBA" id="ARBA00022771"/>
    </source>
</evidence>
<evidence type="ECO:0000259" key="8">
    <source>
        <dbReference type="PROSITE" id="PS50157"/>
    </source>
</evidence>
<feature type="domain" description="C2H2-type" evidence="8">
    <location>
        <begin position="18"/>
        <end position="46"/>
    </location>
</feature>
<reference evidence="9 10" key="1">
    <citation type="submission" date="2015-12" db="EMBL/GenBank/DDBJ databases">
        <title>The genome of Folsomia candida.</title>
        <authorList>
            <person name="Faddeeva A."/>
            <person name="Derks M.F."/>
            <person name="Anvar Y."/>
            <person name="Smit S."/>
            <person name="Van Straalen N."/>
            <person name="Roelofs D."/>
        </authorList>
    </citation>
    <scope>NUCLEOTIDE SEQUENCE [LARGE SCALE GENOMIC DNA]</scope>
    <source>
        <strain evidence="9 10">VU population</strain>
        <tissue evidence="9">Whole body</tissue>
    </source>
</reference>
<keyword evidence="2" id="KW-0479">Metal-binding</keyword>
<comment type="subcellular location">
    <subcellularLocation>
        <location evidence="1">Nucleus</location>
    </subcellularLocation>
</comment>
<dbReference type="AlphaFoldDB" id="A0A226DJH5"/>
<dbReference type="SUPFAM" id="SSF57667">
    <property type="entry name" value="beta-beta-alpha zinc fingers"/>
    <property type="match status" value="4"/>
</dbReference>
<evidence type="ECO:0000256" key="2">
    <source>
        <dbReference type="ARBA" id="ARBA00022723"/>
    </source>
</evidence>
<dbReference type="GO" id="GO:0008270">
    <property type="term" value="F:zinc ion binding"/>
    <property type="evidence" value="ECO:0007669"/>
    <property type="project" value="UniProtKB-KW"/>
</dbReference>
<dbReference type="PANTHER" id="PTHR24406">
    <property type="entry name" value="TRANSCRIPTIONAL REPRESSOR CTCFL-RELATED"/>
    <property type="match status" value="1"/>
</dbReference>
<proteinExistence type="predicted"/>
<dbReference type="PROSITE" id="PS00028">
    <property type="entry name" value="ZINC_FINGER_C2H2_1"/>
    <property type="match status" value="5"/>
</dbReference>
<dbReference type="SMART" id="SM00355">
    <property type="entry name" value="ZnF_C2H2"/>
    <property type="match status" value="7"/>
</dbReference>
<organism evidence="9 10">
    <name type="scientific">Folsomia candida</name>
    <name type="common">Springtail</name>
    <dbReference type="NCBI Taxonomy" id="158441"/>
    <lineage>
        <taxon>Eukaryota</taxon>
        <taxon>Metazoa</taxon>
        <taxon>Ecdysozoa</taxon>
        <taxon>Arthropoda</taxon>
        <taxon>Hexapoda</taxon>
        <taxon>Collembola</taxon>
        <taxon>Entomobryomorpha</taxon>
        <taxon>Isotomoidea</taxon>
        <taxon>Isotomidae</taxon>
        <taxon>Proisotominae</taxon>
        <taxon>Folsomia</taxon>
    </lineage>
</organism>
<feature type="domain" description="C2H2-type" evidence="8">
    <location>
        <begin position="47"/>
        <end position="75"/>
    </location>
</feature>
<dbReference type="EMBL" id="LNIX01000018">
    <property type="protein sequence ID" value="OXA45270.1"/>
    <property type="molecule type" value="Genomic_DNA"/>
</dbReference>
<feature type="domain" description="C2H2-type" evidence="8">
    <location>
        <begin position="138"/>
        <end position="171"/>
    </location>
</feature>
<keyword evidence="6" id="KW-0539">Nucleus</keyword>
<name>A0A226DJH5_FOLCA</name>
<evidence type="ECO:0000256" key="6">
    <source>
        <dbReference type="ARBA" id="ARBA00023242"/>
    </source>
</evidence>
<evidence type="ECO:0000256" key="7">
    <source>
        <dbReference type="PROSITE-ProRule" id="PRU00042"/>
    </source>
</evidence>
<dbReference type="STRING" id="158441.A0A226DJH5"/>
<evidence type="ECO:0000256" key="5">
    <source>
        <dbReference type="ARBA" id="ARBA00022833"/>
    </source>
</evidence>
<evidence type="ECO:0000256" key="3">
    <source>
        <dbReference type="ARBA" id="ARBA00022737"/>
    </source>
</evidence>
<keyword evidence="5" id="KW-0862">Zinc</keyword>
<evidence type="ECO:0000313" key="10">
    <source>
        <dbReference type="Proteomes" id="UP000198287"/>
    </source>
</evidence>
<keyword evidence="4 7" id="KW-0863">Zinc-finger</keyword>
<evidence type="ECO:0000313" key="9">
    <source>
        <dbReference type="EMBL" id="OXA45270.1"/>
    </source>
</evidence>
<dbReference type="InterPro" id="IPR013087">
    <property type="entry name" value="Znf_C2H2_type"/>
</dbReference>
<keyword evidence="10" id="KW-1185">Reference proteome</keyword>
<dbReference type="PROSITE" id="PS50157">
    <property type="entry name" value="ZINC_FINGER_C2H2_2"/>
    <property type="match status" value="7"/>
</dbReference>
<dbReference type="GO" id="GO:0005634">
    <property type="term" value="C:nucleus"/>
    <property type="evidence" value="ECO:0007669"/>
    <property type="project" value="UniProtKB-SubCell"/>
</dbReference>
<dbReference type="Pfam" id="PF13894">
    <property type="entry name" value="zf-C2H2_4"/>
    <property type="match status" value="2"/>
</dbReference>